<dbReference type="InterPro" id="IPR014036">
    <property type="entry name" value="DeoR-like_C"/>
</dbReference>
<dbReference type="Pfam" id="PF08220">
    <property type="entry name" value="HTH_DeoR"/>
    <property type="match status" value="1"/>
</dbReference>
<accession>A0A4Q2M241</accession>
<evidence type="ECO:0000259" key="7">
    <source>
        <dbReference type="PROSITE" id="PS51000"/>
    </source>
</evidence>
<dbReference type="InterPro" id="IPR036390">
    <property type="entry name" value="WH_DNA-bd_sf"/>
</dbReference>
<evidence type="ECO:0000313" key="9">
    <source>
        <dbReference type="EMBL" id="RXZ85197.1"/>
    </source>
</evidence>
<feature type="domain" description="HTH deoR-type" evidence="7">
    <location>
        <begin position="3"/>
        <end position="58"/>
    </location>
</feature>
<protein>
    <recommendedName>
        <fullName evidence="1">Lactose phosphotransferase system repressor</fullName>
    </recommendedName>
</protein>
<keyword evidence="5" id="KW-0804">Transcription</keyword>
<dbReference type="InterPro" id="IPR036388">
    <property type="entry name" value="WH-like_DNA-bd_sf"/>
</dbReference>
<dbReference type="InterPro" id="IPR018356">
    <property type="entry name" value="Tscrpt_reg_HTH_DeoR_CS"/>
</dbReference>
<dbReference type="OrthoDB" id="7688673at2"/>
<evidence type="ECO:0000256" key="4">
    <source>
        <dbReference type="ARBA" id="ARBA00023125"/>
    </source>
</evidence>
<dbReference type="Pfam" id="PF00455">
    <property type="entry name" value="DeoRC"/>
    <property type="match status" value="1"/>
</dbReference>
<name>A0A4Q2M241_9MICO</name>
<keyword evidence="2" id="KW-0678">Repressor</keyword>
<comment type="function">
    <text evidence="6">Repressor of the lactose catabolism operon. Galactose-6-phosphate is the inducer.</text>
</comment>
<dbReference type="Proteomes" id="UP000581087">
    <property type="component" value="Unassembled WGS sequence"/>
</dbReference>
<dbReference type="GO" id="GO:0003700">
    <property type="term" value="F:DNA-binding transcription factor activity"/>
    <property type="evidence" value="ECO:0007669"/>
    <property type="project" value="InterPro"/>
</dbReference>
<dbReference type="SUPFAM" id="SSF100950">
    <property type="entry name" value="NagB/RpiA/CoA transferase-like"/>
    <property type="match status" value="1"/>
</dbReference>
<evidence type="ECO:0000313" key="10">
    <source>
        <dbReference type="Proteomes" id="UP000292686"/>
    </source>
</evidence>
<comment type="caution">
    <text evidence="9">The sequence shown here is derived from an EMBL/GenBank/DDBJ whole genome shotgun (WGS) entry which is preliminary data.</text>
</comment>
<evidence type="ECO:0000256" key="3">
    <source>
        <dbReference type="ARBA" id="ARBA00023015"/>
    </source>
</evidence>
<gene>
    <name evidence="8" type="ORF">BJ972_002975</name>
    <name evidence="9" type="ORF">ESP50_16880</name>
</gene>
<evidence type="ECO:0000256" key="5">
    <source>
        <dbReference type="ARBA" id="ARBA00023163"/>
    </source>
</evidence>
<dbReference type="PRINTS" id="PR00037">
    <property type="entry name" value="HTHLACR"/>
</dbReference>
<evidence type="ECO:0000313" key="8">
    <source>
        <dbReference type="EMBL" id="NYD68456.1"/>
    </source>
</evidence>
<evidence type="ECO:0000256" key="1">
    <source>
        <dbReference type="ARBA" id="ARBA00021390"/>
    </source>
</evidence>
<sequence length="262" mass="27045">MYATERHEHIVSAIARDGRVSVAGLSREFDVTSETIRRDLDALEQQRRLRRVHGGAVGAASTTLAETSLADRLPQRSAEKDAIARAALRLVPDSFEGSLLIDAGSTTSRLAELLTAWSPSTPGATLDVSTNSLPTASALHGAAHVRLRLLGGSVRGITGAAVGAATVAQISSLRPDIAFLGTNGVSAGFGLSTPDEAEAAAKTAMAHAARRVVVLADSSKLESEALVRFARLDEIDTLVTDAAPPAALAAALDAADVEVVIA</sequence>
<dbReference type="PANTHER" id="PTHR30363">
    <property type="entry name" value="HTH-TYPE TRANSCRIPTIONAL REGULATOR SRLR-RELATED"/>
    <property type="match status" value="1"/>
</dbReference>
<reference evidence="8 11" key="2">
    <citation type="submission" date="2020-07" db="EMBL/GenBank/DDBJ databases">
        <title>Sequencing the genomes of 1000 actinobacteria strains.</title>
        <authorList>
            <person name="Klenk H.-P."/>
        </authorList>
    </citation>
    <scope>NUCLEOTIDE SEQUENCE [LARGE SCALE GENOMIC DNA]</scope>
    <source>
        <strain evidence="8 11">DSM 23870</strain>
    </source>
</reference>
<dbReference type="GO" id="GO:0003677">
    <property type="term" value="F:DNA binding"/>
    <property type="evidence" value="ECO:0007669"/>
    <property type="project" value="UniProtKB-KW"/>
</dbReference>
<dbReference type="AlphaFoldDB" id="A0A4Q2M241"/>
<organism evidence="9 10">
    <name type="scientific">Agromyces atrinae</name>
    <dbReference type="NCBI Taxonomy" id="592376"/>
    <lineage>
        <taxon>Bacteria</taxon>
        <taxon>Bacillati</taxon>
        <taxon>Actinomycetota</taxon>
        <taxon>Actinomycetes</taxon>
        <taxon>Micrococcales</taxon>
        <taxon>Microbacteriaceae</taxon>
        <taxon>Agromyces</taxon>
    </lineage>
</organism>
<dbReference type="EMBL" id="SDPM01000012">
    <property type="protein sequence ID" value="RXZ85197.1"/>
    <property type="molecule type" value="Genomic_DNA"/>
</dbReference>
<dbReference type="SUPFAM" id="SSF46785">
    <property type="entry name" value="Winged helix' DNA-binding domain"/>
    <property type="match status" value="1"/>
</dbReference>
<dbReference type="SMART" id="SM01134">
    <property type="entry name" value="DeoRC"/>
    <property type="match status" value="1"/>
</dbReference>
<dbReference type="InterPro" id="IPR001034">
    <property type="entry name" value="DeoR_HTH"/>
</dbReference>
<keyword evidence="4" id="KW-0238">DNA-binding</keyword>
<evidence type="ECO:0000256" key="2">
    <source>
        <dbReference type="ARBA" id="ARBA00022491"/>
    </source>
</evidence>
<dbReference type="PROSITE" id="PS00894">
    <property type="entry name" value="HTH_DEOR_1"/>
    <property type="match status" value="1"/>
</dbReference>
<dbReference type="PANTHER" id="PTHR30363:SF4">
    <property type="entry name" value="GLYCEROL-3-PHOSPHATE REGULON REPRESSOR"/>
    <property type="match status" value="1"/>
</dbReference>
<dbReference type="SMART" id="SM00420">
    <property type="entry name" value="HTH_DEOR"/>
    <property type="match status" value="1"/>
</dbReference>
<dbReference type="InterPro" id="IPR050313">
    <property type="entry name" value="Carb_Metab_HTH_regulators"/>
</dbReference>
<dbReference type="InterPro" id="IPR037171">
    <property type="entry name" value="NagB/RpiA_transferase-like"/>
</dbReference>
<evidence type="ECO:0000256" key="6">
    <source>
        <dbReference type="ARBA" id="ARBA00024937"/>
    </source>
</evidence>
<reference evidence="9 10" key="1">
    <citation type="submission" date="2019-01" db="EMBL/GenBank/DDBJ databases">
        <title>Agromyces.</title>
        <authorList>
            <person name="Li J."/>
        </authorList>
    </citation>
    <scope>NUCLEOTIDE SEQUENCE [LARGE SCALE GENOMIC DNA]</scope>
    <source>
        <strain evidence="9 10">DSM 23870</strain>
    </source>
</reference>
<dbReference type="Gene3D" id="1.10.10.10">
    <property type="entry name" value="Winged helix-like DNA-binding domain superfamily/Winged helix DNA-binding domain"/>
    <property type="match status" value="1"/>
</dbReference>
<dbReference type="PROSITE" id="PS51000">
    <property type="entry name" value="HTH_DEOR_2"/>
    <property type="match status" value="1"/>
</dbReference>
<dbReference type="Gene3D" id="3.40.50.1360">
    <property type="match status" value="1"/>
</dbReference>
<keyword evidence="3" id="KW-0805">Transcription regulation</keyword>
<dbReference type="Proteomes" id="UP000292686">
    <property type="component" value="Unassembled WGS sequence"/>
</dbReference>
<keyword evidence="10" id="KW-1185">Reference proteome</keyword>
<dbReference type="EMBL" id="JACCBI010000001">
    <property type="protein sequence ID" value="NYD68456.1"/>
    <property type="molecule type" value="Genomic_DNA"/>
</dbReference>
<evidence type="ECO:0000313" key="11">
    <source>
        <dbReference type="Proteomes" id="UP000581087"/>
    </source>
</evidence>
<proteinExistence type="predicted"/>
<dbReference type="RefSeq" id="WP_129177126.1">
    <property type="nucleotide sequence ID" value="NZ_JACCBI010000001.1"/>
</dbReference>